<evidence type="ECO:0000256" key="4">
    <source>
        <dbReference type="ARBA" id="ARBA00023014"/>
    </source>
</evidence>
<protein>
    <submittedName>
        <fullName evidence="10">Redox-sensitive transcriptional activator SoxR</fullName>
    </submittedName>
</protein>
<dbReference type="InterPro" id="IPR015358">
    <property type="entry name" value="Tscrpt_reg_MerR_DNA-bd"/>
</dbReference>
<reference evidence="10" key="1">
    <citation type="submission" date="2020-10" db="EMBL/GenBank/DDBJ databases">
        <authorList>
            <person name="Abbas A."/>
            <person name="Razzaq R."/>
            <person name="Waqas M."/>
            <person name="Abbas N."/>
            <person name="Nielsen T.K."/>
            <person name="Hansen L.H."/>
            <person name="Hussain S."/>
            <person name="Shahid M."/>
        </authorList>
    </citation>
    <scope>NUCLEOTIDE SEQUENCE</scope>
    <source>
        <strain evidence="10">S14</strain>
    </source>
</reference>
<dbReference type="InterPro" id="IPR047057">
    <property type="entry name" value="MerR_fam"/>
</dbReference>
<evidence type="ECO:0000313" key="11">
    <source>
        <dbReference type="Proteomes" id="UP001181622"/>
    </source>
</evidence>
<sequence length="158" mass="17250">MARPGSGALPRELSVGEVAARSGIAVSTIHFYESRGLIMSRRSGGNQRRFPRETLRRVAVIRIAQRLGLPLARIAEALAKLPKERAPSAADWRALSALWRADLDERIAKLTRLRDELEGCIGCGCLSTTHCPLRNPSDELAAEGPGPRYLERGRGGRA</sequence>
<dbReference type="Pfam" id="PF09278">
    <property type="entry name" value="MerR-DNA-bind"/>
    <property type="match status" value="1"/>
</dbReference>
<dbReference type="PROSITE" id="PS00552">
    <property type="entry name" value="HTH_MERR_1"/>
    <property type="match status" value="1"/>
</dbReference>
<dbReference type="SMART" id="SM00422">
    <property type="entry name" value="HTH_MERR"/>
    <property type="match status" value="1"/>
</dbReference>
<dbReference type="PROSITE" id="PS50937">
    <property type="entry name" value="HTH_MERR_2"/>
    <property type="match status" value="1"/>
</dbReference>
<dbReference type="InterPro" id="IPR000551">
    <property type="entry name" value="MerR-type_HTH_dom"/>
</dbReference>
<evidence type="ECO:0000256" key="3">
    <source>
        <dbReference type="ARBA" id="ARBA00023004"/>
    </source>
</evidence>
<evidence type="ECO:0000313" key="10">
    <source>
        <dbReference type="EMBL" id="MDR4308626.1"/>
    </source>
</evidence>
<comment type="caution">
    <text evidence="10">The sequence shown here is derived from an EMBL/GenBank/DDBJ whole genome shotgun (WGS) entry which is preliminary data.</text>
</comment>
<dbReference type="NCBIfam" id="TIGR01950">
    <property type="entry name" value="SoxR"/>
    <property type="match status" value="1"/>
</dbReference>
<name>A0ABU1DKI5_9HYPH</name>
<keyword evidence="11" id="KW-1185">Reference proteome</keyword>
<evidence type="ECO:0000256" key="5">
    <source>
        <dbReference type="ARBA" id="ARBA00023015"/>
    </source>
</evidence>
<evidence type="ECO:0000256" key="7">
    <source>
        <dbReference type="ARBA" id="ARBA00023163"/>
    </source>
</evidence>
<evidence type="ECO:0000259" key="9">
    <source>
        <dbReference type="PROSITE" id="PS50937"/>
    </source>
</evidence>
<keyword evidence="5" id="KW-0805">Transcription regulation</keyword>
<dbReference type="Proteomes" id="UP001181622">
    <property type="component" value="Unassembled WGS sequence"/>
</dbReference>
<evidence type="ECO:0000256" key="8">
    <source>
        <dbReference type="SAM" id="MobiDB-lite"/>
    </source>
</evidence>
<feature type="domain" description="HTH merR-type" evidence="9">
    <location>
        <begin position="12"/>
        <end position="80"/>
    </location>
</feature>
<keyword evidence="7" id="KW-0804">Transcription</keyword>
<evidence type="ECO:0000256" key="2">
    <source>
        <dbReference type="ARBA" id="ARBA00022723"/>
    </source>
</evidence>
<dbReference type="PRINTS" id="PR00040">
    <property type="entry name" value="HTHMERR"/>
</dbReference>
<gene>
    <name evidence="10" type="primary">soxR</name>
    <name evidence="10" type="ORF">IHQ68_18555</name>
</gene>
<dbReference type="CDD" id="cd01110">
    <property type="entry name" value="HTH_SoxR"/>
    <property type="match status" value="1"/>
</dbReference>
<keyword evidence="1" id="KW-0001">2Fe-2S</keyword>
<dbReference type="PANTHER" id="PTHR30204:SF0">
    <property type="entry name" value="REDOX-SENSITIVE TRANSCRIPTIONAL ACTIVATOR SOXR"/>
    <property type="match status" value="1"/>
</dbReference>
<dbReference type="InterPro" id="IPR010211">
    <property type="entry name" value="Redox-sen_tscrpt-act_SoxR"/>
</dbReference>
<accession>A0ABU1DKI5</accession>
<keyword evidence="2" id="KW-0479">Metal-binding</keyword>
<dbReference type="PANTHER" id="PTHR30204">
    <property type="entry name" value="REDOX-CYCLING DRUG-SENSING TRANSCRIPTIONAL ACTIVATOR SOXR"/>
    <property type="match status" value="1"/>
</dbReference>
<evidence type="ECO:0000256" key="6">
    <source>
        <dbReference type="ARBA" id="ARBA00023125"/>
    </source>
</evidence>
<feature type="region of interest" description="Disordered" evidence="8">
    <location>
        <begin position="138"/>
        <end position="158"/>
    </location>
</feature>
<dbReference type="RefSeq" id="WP_309394539.1">
    <property type="nucleotide sequence ID" value="NZ_JADBEO010000061.1"/>
</dbReference>
<dbReference type="SUPFAM" id="SSF46955">
    <property type="entry name" value="Putative DNA-binding domain"/>
    <property type="match status" value="1"/>
</dbReference>
<dbReference type="InterPro" id="IPR009061">
    <property type="entry name" value="DNA-bd_dom_put_sf"/>
</dbReference>
<keyword evidence="6" id="KW-0238">DNA-binding</keyword>
<proteinExistence type="predicted"/>
<evidence type="ECO:0000256" key="1">
    <source>
        <dbReference type="ARBA" id="ARBA00022714"/>
    </source>
</evidence>
<dbReference type="Gene3D" id="1.10.1660.10">
    <property type="match status" value="1"/>
</dbReference>
<feature type="compositionally biased region" description="Basic and acidic residues" evidence="8">
    <location>
        <begin position="149"/>
        <end position="158"/>
    </location>
</feature>
<organism evidence="10 11">
    <name type="scientific">Chelatococcus sambhunathii</name>
    <dbReference type="NCBI Taxonomy" id="363953"/>
    <lineage>
        <taxon>Bacteria</taxon>
        <taxon>Pseudomonadati</taxon>
        <taxon>Pseudomonadota</taxon>
        <taxon>Alphaproteobacteria</taxon>
        <taxon>Hyphomicrobiales</taxon>
        <taxon>Chelatococcaceae</taxon>
        <taxon>Chelatococcus</taxon>
    </lineage>
</organism>
<keyword evidence="3" id="KW-0408">Iron</keyword>
<keyword evidence="4" id="KW-0411">Iron-sulfur</keyword>
<dbReference type="Pfam" id="PF00376">
    <property type="entry name" value="MerR"/>
    <property type="match status" value="1"/>
</dbReference>
<dbReference type="EMBL" id="JADBEO010000061">
    <property type="protein sequence ID" value="MDR4308626.1"/>
    <property type="molecule type" value="Genomic_DNA"/>
</dbReference>